<dbReference type="NCBIfam" id="TIGR02913">
    <property type="entry name" value="HAF_rpt"/>
    <property type="match status" value="2"/>
</dbReference>
<accession>A0A2N9LJ27</accession>
<evidence type="ECO:0008006" key="4">
    <source>
        <dbReference type="Google" id="ProtNLM"/>
    </source>
</evidence>
<proteinExistence type="predicted"/>
<protein>
    <recommendedName>
        <fullName evidence="4">Extracellular repeat protein, HAF family</fullName>
    </recommendedName>
</protein>
<feature type="signal peptide" evidence="1">
    <location>
        <begin position="1"/>
        <end position="24"/>
    </location>
</feature>
<dbReference type="Proteomes" id="UP000239735">
    <property type="component" value="Unassembled WGS sequence"/>
</dbReference>
<gene>
    <name evidence="2" type="ORF">SBA5_380050</name>
</gene>
<evidence type="ECO:0000313" key="3">
    <source>
        <dbReference type="Proteomes" id="UP000239735"/>
    </source>
</evidence>
<dbReference type="InterPro" id="IPR014262">
    <property type="entry name" value="HAF_rpt"/>
</dbReference>
<dbReference type="EMBL" id="OKRB01000095">
    <property type="protein sequence ID" value="SPE23279.1"/>
    <property type="molecule type" value="Genomic_DNA"/>
</dbReference>
<feature type="chain" id="PRO_5014847888" description="Extracellular repeat protein, HAF family" evidence="1">
    <location>
        <begin position="25"/>
        <end position="495"/>
    </location>
</feature>
<evidence type="ECO:0000313" key="2">
    <source>
        <dbReference type="EMBL" id="SPE23279.1"/>
    </source>
</evidence>
<name>A0A2N9LJ27_9BACT</name>
<evidence type="ECO:0000256" key="1">
    <source>
        <dbReference type="SAM" id="SignalP"/>
    </source>
</evidence>
<sequence>MKSIGSLMLLLFCLVPAAWPQPMAGPKHQQYTLYDLGTLGGPNSTTSYFATSLTGQGAIGTAQTGSADPLAPYCMLDVIFGWGCSAIHAFQWKGGTLIDLGSLKNADNSSWAFSINNYGLAAGFSETGFIDSNGYPETHPVVWNHGELIDLDTFGGTQGTAAAVNDRGQVVGWASNAIGDDFSSAFESLGLSGTWPLTTQVRAFVWERGMKQDLGTLGGPDALAYAINQRGQITGYSFANDTPNSETGIPTVHSFLWENGKMTDLGTLGGTKSTPMWLNDRGQVVGTSTLAGDQLSHGFLWEHGILSDLLPLSGGSYSVAFWINEASDVVGGSAIAGDEVTHAVLWSGGKAWDLGAIGQDTCSEAWSINDSRQIVGHSFPCSDYWGGRAFLWESGSIVDLNALVENPTDLILGQGTYITDRGLIVAQGMLPNGDVHTAVLVPHGDCGEACQRRIIESQENRFVSPHAGKPSLPFAGPHGWLQNPFGPRYAIPDRY</sequence>
<reference evidence="3" key="1">
    <citation type="submission" date="2018-02" db="EMBL/GenBank/DDBJ databases">
        <authorList>
            <person name="Hausmann B."/>
        </authorList>
    </citation>
    <scope>NUCLEOTIDE SEQUENCE [LARGE SCALE GENOMIC DNA]</scope>
    <source>
        <strain evidence="3">Peat soil MAG SbA5</strain>
    </source>
</reference>
<dbReference type="AlphaFoldDB" id="A0A2N9LJ27"/>
<organism evidence="2 3">
    <name type="scientific">Candidatus Sulfuritelmatomonas gaucii</name>
    <dbReference type="NCBI Taxonomy" id="2043161"/>
    <lineage>
        <taxon>Bacteria</taxon>
        <taxon>Pseudomonadati</taxon>
        <taxon>Acidobacteriota</taxon>
        <taxon>Terriglobia</taxon>
        <taxon>Terriglobales</taxon>
        <taxon>Acidobacteriaceae</taxon>
        <taxon>Candidatus Sulfuritelmatomonas</taxon>
    </lineage>
</organism>
<keyword evidence="1" id="KW-0732">Signal</keyword>